<proteinExistence type="predicted"/>
<dbReference type="InterPro" id="IPR027417">
    <property type="entry name" value="P-loop_NTPase"/>
</dbReference>
<accession>A0A8G1REB1</accession>
<dbReference type="InterPro" id="IPR056693">
    <property type="entry name" value="DUF7791"/>
</dbReference>
<evidence type="ECO:0000259" key="3">
    <source>
        <dbReference type="Pfam" id="PF25053"/>
    </source>
</evidence>
<dbReference type="EMBL" id="KZ825054">
    <property type="protein sequence ID" value="RAH63507.1"/>
    <property type="molecule type" value="Genomic_DNA"/>
</dbReference>
<feature type="domain" description="DUF7791" evidence="3">
    <location>
        <begin position="344"/>
        <end position="481"/>
    </location>
</feature>
<keyword evidence="1" id="KW-0677">Repeat</keyword>
<dbReference type="AlphaFoldDB" id="A0A8G1REB1"/>
<organism evidence="4 5">
    <name type="scientific">Aspergillus piperis CBS 112811</name>
    <dbReference type="NCBI Taxonomy" id="1448313"/>
    <lineage>
        <taxon>Eukaryota</taxon>
        <taxon>Fungi</taxon>
        <taxon>Dikarya</taxon>
        <taxon>Ascomycota</taxon>
        <taxon>Pezizomycotina</taxon>
        <taxon>Eurotiomycetes</taxon>
        <taxon>Eurotiomycetidae</taxon>
        <taxon>Eurotiales</taxon>
        <taxon>Aspergillaceae</taxon>
        <taxon>Aspergillus</taxon>
        <taxon>Aspergillus subgen. Circumdati</taxon>
    </lineage>
</organism>
<dbReference type="InterPro" id="IPR056884">
    <property type="entry name" value="NPHP3-like_N"/>
</dbReference>
<dbReference type="GeneID" id="37160090"/>
<reference evidence="4 5" key="1">
    <citation type="submission" date="2018-02" db="EMBL/GenBank/DDBJ databases">
        <title>The genomes of Aspergillus section Nigri reveals drivers in fungal speciation.</title>
        <authorList>
            <consortium name="DOE Joint Genome Institute"/>
            <person name="Vesth T.C."/>
            <person name="Nybo J."/>
            <person name="Theobald S."/>
            <person name="Brandl J."/>
            <person name="Frisvad J.C."/>
            <person name="Nielsen K.F."/>
            <person name="Lyhne E.K."/>
            <person name="Kogle M.E."/>
            <person name="Kuo A."/>
            <person name="Riley R."/>
            <person name="Clum A."/>
            <person name="Nolan M."/>
            <person name="Lipzen A."/>
            <person name="Salamov A."/>
            <person name="Henrissat B."/>
            <person name="Wiebenga A."/>
            <person name="De vries R.P."/>
            <person name="Grigoriev I.V."/>
            <person name="Mortensen U.H."/>
            <person name="Andersen M.R."/>
            <person name="Baker S.E."/>
        </authorList>
    </citation>
    <scope>NUCLEOTIDE SEQUENCE [LARGE SCALE GENOMIC DNA]</scope>
    <source>
        <strain evidence="4 5">CBS 112811</strain>
    </source>
</reference>
<name>A0A8G1REB1_9EURO</name>
<sequence length="744" mass="85989">MYDREESVIKAHPKTFEWIFDADSRQGKDETEFRHGFSAWLETDNYGPIYWVTGKPGSGKSTLMKYLYEHPATHASFRKWAGALPISTAGFFSWASGSKEQRSKSGLLRSLLYQFLSINPHLIPRTFPNLWTKIRTMTSKERIALHLEWDIDELLEAFQLFMGAALSEMKICIFIDGLDEFDEDHQELPNFFKKYSLGGRVKMCLSSRPWNMFEAAFQTTGPSVKLQEITQSDLYQYATDRLRENAVVRHLLGRTIEESEALRQAIVDKADGVFLWIKLALNDILKEFDPKQGLAGLRDRLDQLPGELDGLYEKFLLQDQTDTQIAETATFFLLIEARETVAEFVNDTSASSLTVWELAFALKQGYDDYATDGDLAQVSDVFIQERCSDTIECMHQRFAGLLSLQGRPSQNHHRSIKFSGNVDGDSASIRRLANTKVTFIHRTVRGWLRVDSVRRGLEQRISAGFDPHLRLLRSHVLRFKRPMEEIEHHRRFDEWWPDVTLAMTHARYIVNDAEKLQRRFLNELNRTLSWLWDTNADPNDHWAAKAFGFFHVRKKAPSIWHPFLCLATKFGLTTYVSEELDAWISQGNHGVLGHGILNYDEKTTPLLTYATEFLCSRERSIYPLSDPNMVHNLLERRHYINPGPNHEYIDFETKRPMTSWVKLLRHLRDAHRRHLIGYFDTDPNGITRWAEIVRLFIRGGADVDAVIAADPWDPEITMVGVMEMLADTYCAVELEDLKRLIGKK</sequence>
<gene>
    <name evidence="4" type="ORF">BO85DRAFT_387890</name>
</gene>
<evidence type="ECO:0008006" key="6">
    <source>
        <dbReference type="Google" id="ProtNLM"/>
    </source>
</evidence>
<dbReference type="Proteomes" id="UP000249526">
    <property type="component" value="Unassembled WGS sequence"/>
</dbReference>
<dbReference type="Gene3D" id="3.40.50.300">
    <property type="entry name" value="P-loop containing nucleotide triphosphate hydrolases"/>
    <property type="match status" value="1"/>
</dbReference>
<dbReference type="Pfam" id="PF25053">
    <property type="entry name" value="DUF7791"/>
    <property type="match status" value="1"/>
</dbReference>
<dbReference type="SUPFAM" id="SSF52540">
    <property type="entry name" value="P-loop containing nucleoside triphosphate hydrolases"/>
    <property type="match status" value="1"/>
</dbReference>
<protein>
    <recommendedName>
        <fullName evidence="6">NACHT domain-containing protein</fullName>
    </recommendedName>
</protein>
<dbReference type="PANTHER" id="PTHR10039">
    <property type="entry name" value="AMELOGENIN"/>
    <property type="match status" value="1"/>
</dbReference>
<dbReference type="PANTHER" id="PTHR10039:SF5">
    <property type="entry name" value="NACHT DOMAIN-CONTAINING PROTEIN"/>
    <property type="match status" value="1"/>
</dbReference>
<keyword evidence="5" id="KW-1185">Reference proteome</keyword>
<evidence type="ECO:0000259" key="2">
    <source>
        <dbReference type="Pfam" id="PF24883"/>
    </source>
</evidence>
<dbReference type="RefSeq" id="XP_025521429.1">
    <property type="nucleotide sequence ID" value="XM_025656688.1"/>
</dbReference>
<dbReference type="Pfam" id="PF24883">
    <property type="entry name" value="NPHP3_N"/>
    <property type="match status" value="1"/>
</dbReference>
<evidence type="ECO:0000313" key="4">
    <source>
        <dbReference type="EMBL" id="RAH63507.1"/>
    </source>
</evidence>
<feature type="domain" description="Nephrocystin 3-like N-terminal" evidence="2">
    <location>
        <begin position="36"/>
        <end position="208"/>
    </location>
</feature>
<evidence type="ECO:0000313" key="5">
    <source>
        <dbReference type="Proteomes" id="UP000249526"/>
    </source>
</evidence>
<evidence type="ECO:0000256" key="1">
    <source>
        <dbReference type="ARBA" id="ARBA00022737"/>
    </source>
</evidence>